<reference evidence="2 3" key="1">
    <citation type="submission" date="2008-07" db="EMBL/GenBank/DDBJ databases">
        <authorList>
            <person name="Gonzalez J."/>
            <person name="Sokolova T."/>
            <person name="Ferriera S."/>
            <person name="Johnson J."/>
            <person name="Kravitz S."/>
            <person name="Beeson K."/>
            <person name="Sutton G."/>
            <person name="Rogers Y.-H."/>
            <person name="Friedman R."/>
            <person name="Frazier M."/>
            <person name="Venter J.C."/>
        </authorList>
    </citation>
    <scope>NUCLEOTIDE SEQUENCE [LARGE SCALE GENOMIC DNA]</scope>
    <source>
        <strain evidence="2 3">DSM 12653</strain>
    </source>
</reference>
<dbReference type="RefSeq" id="WP_052722026.1">
    <property type="nucleotide sequence ID" value="NZ_ABXP02000004.1"/>
</dbReference>
<reference evidence="2 3" key="2">
    <citation type="journal article" date="2015" name="BMC Genomics">
        <title>Analysis of three genomes within the thermophilic bacterial species Caldanaerobacter subterraneus with a focus on carbon monoxide dehydrogenase evolution and hydrolase diversity.</title>
        <authorList>
            <person name="Sant'Anna F.H."/>
            <person name="Lebedinsky A.V."/>
            <person name="Sokolova T.G."/>
            <person name="Robb F.T."/>
            <person name="Gonzalez J.M."/>
        </authorList>
    </citation>
    <scope>NUCLEOTIDE SEQUENCE [LARGE SCALE GENOMIC DNA]</scope>
    <source>
        <strain evidence="2 3">DSM 12653</strain>
    </source>
</reference>
<dbReference type="EMBL" id="ABXP02000004">
    <property type="protein sequence ID" value="KKC30917.1"/>
    <property type="molecule type" value="Genomic_DNA"/>
</dbReference>
<name>A0A0F5PQF6_9THEO</name>
<dbReference type="AlphaFoldDB" id="A0A0F5PQF6"/>
<sequence>MSKGWIKLYRSVTEHWLWKDKPFSKGQAWVDMLLMANHSNNKFVLGNELIELEKGSFITSIRKLSERWGWSRTKVIKFLDLLKKDHMISYFSDTKKTVVSIENYGFYQDIDDTKKTQKRHEDDTKVTRKSTNKNDNKNDKECIKNEYNIRHLNNNENNFDDLNIDEFLYHG</sequence>
<reference evidence="3" key="3">
    <citation type="submission" date="2015-02" db="EMBL/GenBank/DDBJ databases">
        <title>Genome analysis of three genomes within the thermophilic hydrogenogenic bacterial species Caldanaerobacter subterraneus.</title>
        <authorList>
            <person name="Sant'Anna F.H."/>
            <person name="Lebedinsky A."/>
            <person name="Sokolova T."/>
            <person name="Robb F.T."/>
            <person name="Gonzalez J.M."/>
        </authorList>
    </citation>
    <scope>NUCLEOTIDE SEQUENCE [LARGE SCALE GENOMIC DNA]</scope>
    <source>
        <strain evidence="3">DSM 12653</strain>
    </source>
</reference>
<evidence type="ECO:0000256" key="1">
    <source>
        <dbReference type="SAM" id="MobiDB-lite"/>
    </source>
</evidence>
<evidence type="ECO:0000313" key="2">
    <source>
        <dbReference type="EMBL" id="KKC30917.1"/>
    </source>
</evidence>
<organism evidence="2 3">
    <name type="scientific">Caldanaerobacter subterraneus subsp. pacificus DSM 12653</name>
    <dbReference type="NCBI Taxonomy" id="391606"/>
    <lineage>
        <taxon>Bacteria</taxon>
        <taxon>Bacillati</taxon>
        <taxon>Bacillota</taxon>
        <taxon>Clostridia</taxon>
        <taxon>Thermoanaerobacterales</taxon>
        <taxon>Thermoanaerobacteraceae</taxon>
        <taxon>Caldanaerobacter</taxon>
    </lineage>
</organism>
<accession>A0A0F5PQF6</accession>
<proteinExistence type="predicted"/>
<feature type="region of interest" description="Disordered" evidence="1">
    <location>
        <begin position="117"/>
        <end position="139"/>
    </location>
</feature>
<evidence type="ECO:0000313" key="3">
    <source>
        <dbReference type="Proteomes" id="UP000010146"/>
    </source>
</evidence>
<gene>
    <name evidence="2" type="ORF">CDSM653_00014</name>
</gene>
<comment type="caution">
    <text evidence="2">The sequence shown here is derived from an EMBL/GenBank/DDBJ whole genome shotgun (WGS) entry which is preliminary data.</text>
</comment>
<dbReference type="Proteomes" id="UP000010146">
    <property type="component" value="Unassembled WGS sequence"/>
</dbReference>
<protein>
    <submittedName>
        <fullName evidence="2">Uncharacterized protein</fullName>
    </submittedName>
</protein>